<comment type="caution">
    <text evidence="2">The sequence shown here is derived from an EMBL/GenBank/DDBJ whole genome shotgun (WGS) entry which is preliminary data.</text>
</comment>
<dbReference type="Proteomes" id="UP000178857">
    <property type="component" value="Unassembled WGS sequence"/>
</dbReference>
<keyword evidence="1" id="KW-0812">Transmembrane</keyword>
<feature type="transmembrane region" description="Helical" evidence="1">
    <location>
        <begin position="6"/>
        <end position="25"/>
    </location>
</feature>
<keyword evidence="1" id="KW-0472">Membrane</keyword>
<protein>
    <recommendedName>
        <fullName evidence="4">LytR/CpsA/Psr regulator C-terminal domain-containing protein</fullName>
    </recommendedName>
</protein>
<dbReference type="AlphaFoldDB" id="A0A1F7JB29"/>
<organism evidence="2 3">
    <name type="scientific">Candidatus Roizmanbacteria bacterium RIFCSPLOWO2_01_FULL_44_13</name>
    <dbReference type="NCBI Taxonomy" id="1802069"/>
    <lineage>
        <taxon>Bacteria</taxon>
        <taxon>Candidatus Roizmaniibacteriota</taxon>
    </lineage>
</organism>
<evidence type="ECO:0008006" key="4">
    <source>
        <dbReference type="Google" id="ProtNLM"/>
    </source>
</evidence>
<reference evidence="2 3" key="1">
    <citation type="journal article" date="2016" name="Nat. Commun.">
        <title>Thousands of microbial genomes shed light on interconnected biogeochemical processes in an aquifer system.</title>
        <authorList>
            <person name="Anantharaman K."/>
            <person name="Brown C.T."/>
            <person name="Hug L.A."/>
            <person name="Sharon I."/>
            <person name="Castelle C.J."/>
            <person name="Probst A.J."/>
            <person name="Thomas B.C."/>
            <person name="Singh A."/>
            <person name="Wilkins M.J."/>
            <person name="Karaoz U."/>
            <person name="Brodie E.L."/>
            <person name="Williams K.H."/>
            <person name="Hubbard S.S."/>
            <person name="Banfield J.F."/>
        </authorList>
    </citation>
    <scope>NUCLEOTIDE SEQUENCE [LARGE SCALE GENOMIC DNA]</scope>
</reference>
<gene>
    <name evidence="2" type="ORF">A2970_01265</name>
</gene>
<dbReference type="EMBL" id="MGAT01000014">
    <property type="protein sequence ID" value="OGK52821.1"/>
    <property type="molecule type" value="Genomic_DNA"/>
</dbReference>
<evidence type="ECO:0000313" key="3">
    <source>
        <dbReference type="Proteomes" id="UP000178857"/>
    </source>
</evidence>
<proteinExistence type="predicted"/>
<evidence type="ECO:0000256" key="1">
    <source>
        <dbReference type="SAM" id="Phobius"/>
    </source>
</evidence>
<name>A0A1F7JB29_9BACT</name>
<sequence length="273" mass="31111">MRNTNITIAVVAGLTLIYLLFKNITGSIFLRNQDKINVVFYGEDSRLFSLDNKDVNYIVNFPPEAIVLVPGGYGEYRVGALNKLVELEGKPQLFRRAFSAAAGAMVDIYFYPPETTIFYDEEREKGFSPSFREIFFSKSNANLVDRLFVFLDLTAQGKQTYKFIEPDDELQGVFYKKTYRKEALNVQIIYTESYGTAVLISKLLDGEGIRVVDLTRNQGTAKSCELVTKKDRFNSETIRGLKDFFDCDLKEGDPLVSDIILKLGSQEKEWQVE</sequence>
<keyword evidence="1" id="KW-1133">Transmembrane helix</keyword>
<evidence type="ECO:0000313" key="2">
    <source>
        <dbReference type="EMBL" id="OGK52821.1"/>
    </source>
</evidence>
<accession>A0A1F7JB29</accession>